<keyword evidence="12 19" id="KW-1133">Transmembrane helix</keyword>
<keyword evidence="11 19" id="KW-0460">Magnesium</keyword>
<keyword evidence="13 19" id="KW-0472">Membrane</keyword>
<comment type="subcellular location">
    <subcellularLocation>
        <location evidence="2 19">Cell membrane</location>
        <topology evidence="2 19">Multi-pass membrane protein</topology>
    </subcellularLocation>
</comment>
<dbReference type="UniPathway" id="UPA00148">
    <property type="reaction ID" value="UER00238"/>
</dbReference>
<evidence type="ECO:0000256" key="13">
    <source>
        <dbReference type="ARBA" id="ARBA00023136"/>
    </source>
</evidence>
<evidence type="ECO:0000313" key="21">
    <source>
        <dbReference type="Proteomes" id="UP000197156"/>
    </source>
</evidence>
<evidence type="ECO:0000256" key="5">
    <source>
        <dbReference type="ARBA" id="ARBA00013200"/>
    </source>
</evidence>
<accession>A0A218P1G5</accession>
<evidence type="ECO:0000256" key="6">
    <source>
        <dbReference type="ARBA" id="ARBA00015850"/>
    </source>
</evidence>
<evidence type="ECO:0000256" key="18">
    <source>
        <dbReference type="ARBA" id="ARBA00049504"/>
    </source>
</evidence>
<evidence type="ECO:0000256" key="15">
    <source>
        <dbReference type="ARBA" id="ARBA00032605"/>
    </source>
</evidence>
<gene>
    <name evidence="19" type="primary">cobS</name>
    <name evidence="20" type="ORF">A3L02_03930</name>
</gene>
<dbReference type="OrthoDB" id="11748at2157"/>
<feature type="transmembrane region" description="Helical" evidence="19">
    <location>
        <begin position="91"/>
        <end position="112"/>
    </location>
</feature>
<evidence type="ECO:0000256" key="8">
    <source>
        <dbReference type="ARBA" id="ARBA00022573"/>
    </source>
</evidence>
<evidence type="ECO:0000256" key="3">
    <source>
        <dbReference type="ARBA" id="ARBA00004663"/>
    </source>
</evidence>
<keyword evidence="21" id="KW-1185">Reference proteome</keyword>
<dbReference type="Proteomes" id="UP000197156">
    <property type="component" value="Chromosome"/>
</dbReference>
<feature type="transmembrane region" description="Helical" evidence="19">
    <location>
        <begin position="210"/>
        <end position="231"/>
    </location>
</feature>
<evidence type="ECO:0000256" key="4">
    <source>
        <dbReference type="ARBA" id="ARBA00010561"/>
    </source>
</evidence>
<dbReference type="AlphaFoldDB" id="A0A218P1G5"/>
<evidence type="ECO:0000256" key="19">
    <source>
        <dbReference type="HAMAP-Rule" id="MF_00719"/>
    </source>
</evidence>
<comment type="pathway">
    <text evidence="3 19">Cofactor biosynthesis; adenosylcobalamin biosynthesis; adenosylcobalamin from cob(II)yrinate a,c-diamide: step 7/7.</text>
</comment>
<dbReference type="HAMAP" id="MF_00719">
    <property type="entry name" value="CobS"/>
    <property type="match status" value="1"/>
</dbReference>
<evidence type="ECO:0000256" key="2">
    <source>
        <dbReference type="ARBA" id="ARBA00004651"/>
    </source>
</evidence>
<evidence type="ECO:0000256" key="7">
    <source>
        <dbReference type="ARBA" id="ARBA00022475"/>
    </source>
</evidence>
<evidence type="ECO:0000256" key="17">
    <source>
        <dbReference type="ARBA" id="ARBA00048623"/>
    </source>
</evidence>
<dbReference type="NCBIfam" id="TIGR00317">
    <property type="entry name" value="cobS"/>
    <property type="match status" value="1"/>
</dbReference>
<evidence type="ECO:0000256" key="16">
    <source>
        <dbReference type="ARBA" id="ARBA00032853"/>
    </source>
</evidence>
<feature type="transmembrane region" description="Helical" evidence="19">
    <location>
        <begin position="181"/>
        <end position="198"/>
    </location>
</feature>
<evidence type="ECO:0000256" key="1">
    <source>
        <dbReference type="ARBA" id="ARBA00001946"/>
    </source>
</evidence>
<evidence type="ECO:0000256" key="14">
    <source>
        <dbReference type="ARBA" id="ARBA00025228"/>
    </source>
</evidence>
<keyword evidence="7 19" id="KW-1003">Cell membrane</keyword>
<keyword evidence="8 19" id="KW-0169">Cobalamin biosynthesis</keyword>
<comment type="similarity">
    <text evidence="4 19">Belongs to the CobS family.</text>
</comment>
<evidence type="ECO:0000256" key="12">
    <source>
        <dbReference type="ARBA" id="ARBA00022989"/>
    </source>
</evidence>
<dbReference type="GO" id="GO:0009236">
    <property type="term" value="P:cobalamin biosynthetic process"/>
    <property type="evidence" value="ECO:0007669"/>
    <property type="project" value="UniProtKB-UniRule"/>
</dbReference>
<dbReference type="PANTHER" id="PTHR34148:SF1">
    <property type="entry name" value="ADENOSYLCOBINAMIDE-GDP RIBAZOLETRANSFERASE"/>
    <property type="match status" value="1"/>
</dbReference>
<evidence type="ECO:0000256" key="9">
    <source>
        <dbReference type="ARBA" id="ARBA00022679"/>
    </source>
</evidence>
<keyword evidence="10 19" id="KW-0812">Transmembrane</keyword>
<dbReference type="EMBL" id="CP014854">
    <property type="protein sequence ID" value="ASI98770.1"/>
    <property type="molecule type" value="Genomic_DNA"/>
</dbReference>
<dbReference type="RefSeq" id="WP_088862727.1">
    <property type="nucleotide sequence ID" value="NZ_CP014854.1"/>
</dbReference>
<comment type="catalytic activity">
    <reaction evidence="18 19">
        <text>alpha-ribazole 5'-phosphate + adenosylcob(III)inamide-GDP = adenosylcob(III)alamin 5'-phosphate + GMP + H(+)</text>
        <dbReference type="Rhea" id="RHEA:23560"/>
        <dbReference type="ChEBI" id="CHEBI:15378"/>
        <dbReference type="ChEBI" id="CHEBI:57918"/>
        <dbReference type="ChEBI" id="CHEBI:58115"/>
        <dbReference type="ChEBI" id="CHEBI:60487"/>
        <dbReference type="ChEBI" id="CHEBI:60493"/>
        <dbReference type="EC" id="2.7.8.26"/>
    </reaction>
</comment>
<feature type="transmembrane region" description="Helical" evidence="19">
    <location>
        <begin position="24"/>
        <end position="44"/>
    </location>
</feature>
<dbReference type="Pfam" id="PF02654">
    <property type="entry name" value="CobS"/>
    <property type="match status" value="1"/>
</dbReference>
<comment type="catalytic activity">
    <reaction evidence="17 19">
        <text>alpha-ribazole + adenosylcob(III)inamide-GDP = adenosylcob(III)alamin + GMP + H(+)</text>
        <dbReference type="Rhea" id="RHEA:16049"/>
        <dbReference type="ChEBI" id="CHEBI:10329"/>
        <dbReference type="ChEBI" id="CHEBI:15378"/>
        <dbReference type="ChEBI" id="CHEBI:18408"/>
        <dbReference type="ChEBI" id="CHEBI:58115"/>
        <dbReference type="ChEBI" id="CHEBI:60487"/>
        <dbReference type="EC" id="2.7.8.26"/>
    </reaction>
</comment>
<dbReference type="GO" id="GO:0005886">
    <property type="term" value="C:plasma membrane"/>
    <property type="evidence" value="ECO:0007669"/>
    <property type="project" value="UniProtKB-SubCell"/>
</dbReference>
<dbReference type="GeneID" id="33323877"/>
<protein>
    <recommendedName>
        <fullName evidence="6 19">Adenosylcobinamide-GDP ribazoletransferase</fullName>
        <ecNumber evidence="5 19">2.7.8.26</ecNumber>
    </recommendedName>
    <alternativeName>
        <fullName evidence="16 19">Cobalamin synthase</fullName>
    </alternativeName>
    <alternativeName>
        <fullName evidence="15 19">Cobalamin-5'-phosphate synthase</fullName>
    </alternativeName>
</protein>
<dbReference type="EC" id="2.7.8.26" evidence="5 19"/>
<sequence>MRNVLPFMTRVPVEGDFEMARRELWSFPLISLVSSALPTLILYMRLPLSNILAVLALYLTIGLLHLDGLADWADGIMVKGDRERKVRAMKDLNTGIAGVFAVVTVLLLQVYALPFLPFYGLFLAELNSKFATLLAMATKKPLGNGLGAYFMEGMNRKQLSIGTLLYVSLLLPPVIYNPLSLSSLFGLLTGGYVVHLSLRNFGGLNGDCLGATAEVARAGALIGMAFAWAYLGG</sequence>
<evidence type="ECO:0000256" key="11">
    <source>
        <dbReference type="ARBA" id="ARBA00022842"/>
    </source>
</evidence>
<comment type="function">
    <text evidence="14 19">Joins adenosylcobinamide-GDP and alpha-ribazole to generate adenosylcobalamin (Ado-cobalamin). Also synthesizes adenosylcobalamin 5'-phosphate from adenosylcobinamide-GDP and alpha-ribazole 5'-phosphate.</text>
</comment>
<feature type="transmembrane region" description="Helical" evidence="19">
    <location>
        <begin position="50"/>
        <end position="70"/>
    </location>
</feature>
<dbReference type="InterPro" id="IPR003805">
    <property type="entry name" value="CobS"/>
</dbReference>
<evidence type="ECO:0000313" key="20">
    <source>
        <dbReference type="EMBL" id="ASI98770.1"/>
    </source>
</evidence>
<dbReference type="GO" id="GO:0008818">
    <property type="term" value="F:cobalamin 5'-phosphate synthase activity"/>
    <property type="evidence" value="ECO:0007669"/>
    <property type="project" value="UniProtKB-UniRule"/>
</dbReference>
<dbReference type="PANTHER" id="PTHR34148">
    <property type="entry name" value="ADENOSYLCOBINAMIDE-GDP RIBAZOLETRANSFERASE"/>
    <property type="match status" value="1"/>
</dbReference>
<reference evidence="20 21" key="1">
    <citation type="submission" date="2016-03" db="EMBL/GenBank/DDBJ databases">
        <title>Complete genome sequence of Thermococcus celer.</title>
        <authorList>
            <person name="Oger P.M."/>
        </authorList>
    </citation>
    <scope>NUCLEOTIDE SEQUENCE [LARGE SCALE GENOMIC DNA]</scope>
    <source>
        <strain evidence="20 21">Vu 13</strain>
    </source>
</reference>
<proteinExistence type="inferred from homology"/>
<name>A0A218P1G5_THECE</name>
<dbReference type="KEGG" id="tce:A3L02_03930"/>
<keyword evidence="9 19" id="KW-0808">Transferase</keyword>
<dbReference type="GO" id="GO:0051073">
    <property type="term" value="F:adenosylcobinamide-GDP ribazoletransferase activity"/>
    <property type="evidence" value="ECO:0007669"/>
    <property type="project" value="UniProtKB-UniRule"/>
</dbReference>
<organism evidence="20 21">
    <name type="scientific">Thermococcus celer Vu 13 = JCM 8558</name>
    <dbReference type="NCBI Taxonomy" id="1293037"/>
    <lineage>
        <taxon>Archaea</taxon>
        <taxon>Methanobacteriati</taxon>
        <taxon>Methanobacteriota</taxon>
        <taxon>Thermococci</taxon>
        <taxon>Thermococcales</taxon>
        <taxon>Thermococcaceae</taxon>
        <taxon>Thermococcus</taxon>
    </lineage>
</organism>
<comment type="cofactor">
    <cofactor evidence="1 19">
        <name>Mg(2+)</name>
        <dbReference type="ChEBI" id="CHEBI:18420"/>
    </cofactor>
</comment>
<evidence type="ECO:0000256" key="10">
    <source>
        <dbReference type="ARBA" id="ARBA00022692"/>
    </source>
</evidence>